<evidence type="ECO:0000256" key="1">
    <source>
        <dbReference type="SAM" id="Phobius"/>
    </source>
</evidence>
<gene>
    <name evidence="3" type="ORF">LMG29542_04699</name>
</gene>
<protein>
    <submittedName>
        <fullName evidence="3">Uncharacterized protein</fullName>
    </submittedName>
</protein>
<sequence length="156" mass="16381">MLVAFSAPAFTLVSVVPAVPPASVTLPWVESSYATNAFVTLPDVSTFRPAAFSCARFTASESAEPAFTFVIVVPFVPPASVTLSCEDASYFTVSASSPLMFVICVFSELTFWFVAYSCAPFTASVLVAFSAPAFTLVSVVPAVPPASVTLPWVESS</sequence>
<feature type="chain" id="PRO_5026972669" evidence="2">
    <location>
        <begin position="19"/>
        <end position="156"/>
    </location>
</feature>
<proteinExistence type="predicted"/>
<organism evidence="3 4">
    <name type="scientific">Paraburkholderia humisilvae</name>
    <dbReference type="NCBI Taxonomy" id="627669"/>
    <lineage>
        <taxon>Bacteria</taxon>
        <taxon>Pseudomonadati</taxon>
        <taxon>Pseudomonadota</taxon>
        <taxon>Betaproteobacteria</taxon>
        <taxon>Burkholderiales</taxon>
        <taxon>Burkholderiaceae</taxon>
        <taxon>Paraburkholderia</taxon>
    </lineage>
</organism>
<keyword evidence="1" id="KW-0812">Transmembrane</keyword>
<keyword evidence="1" id="KW-1133">Transmembrane helix</keyword>
<feature type="transmembrane region" description="Helical" evidence="1">
    <location>
        <begin position="125"/>
        <end position="143"/>
    </location>
</feature>
<dbReference type="Proteomes" id="UP000494363">
    <property type="component" value="Unassembled WGS sequence"/>
</dbReference>
<evidence type="ECO:0000256" key="2">
    <source>
        <dbReference type="SAM" id="SignalP"/>
    </source>
</evidence>
<feature type="signal peptide" evidence="2">
    <location>
        <begin position="1"/>
        <end position="18"/>
    </location>
</feature>
<reference evidence="3 4" key="1">
    <citation type="submission" date="2020-04" db="EMBL/GenBank/DDBJ databases">
        <authorList>
            <person name="De Canck E."/>
        </authorList>
    </citation>
    <scope>NUCLEOTIDE SEQUENCE [LARGE SCALE GENOMIC DNA]</scope>
    <source>
        <strain evidence="3 4">LMG 29542</strain>
    </source>
</reference>
<feature type="transmembrane region" description="Helical" evidence="1">
    <location>
        <begin position="99"/>
        <end position="118"/>
    </location>
</feature>
<keyword evidence="2" id="KW-0732">Signal</keyword>
<accession>A0A6J5EEX8</accession>
<dbReference type="AlphaFoldDB" id="A0A6J5EEX8"/>
<evidence type="ECO:0000313" key="3">
    <source>
        <dbReference type="EMBL" id="CAB3763762.1"/>
    </source>
</evidence>
<evidence type="ECO:0000313" key="4">
    <source>
        <dbReference type="Proteomes" id="UP000494363"/>
    </source>
</evidence>
<keyword evidence="4" id="KW-1185">Reference proteome</keyword>
<name>A0A6J5EEX8_9BURK</name>
<keyword evidence="1" id="KW-0472">Membrane</keyword>
<dbReference type="EMBL" id="CADIKH010000022">
    <property type="protein sequence ID" value="CAB3763762.1"/>
    <property type="molecule type" value="Genomic_DNA"/>
</dbReference>